<evidence type="ECO:0000313" key="2">
    <source>
        <dbReference type="Proteomes" id="UP000233535"/>
    </source>
</evidence>
<keyword evidence="2" id="KW-1185">Reference proteome</keyword>
<accession>A0A2N3I296</accession>
<comment type="caution">
    <text evidence="1">The sequence shown here is derived from an EMBL/GenBank/DDBJ whole genome shotgun (WGS) entry which is preliminary data.</text>
</comment>
<evidence type="ECO:0008006" key="3">
    <source>
        <dbReference type="Google" id="ProtNLM"/>
    </source>
</evidence>
<dbReference type="OrthoDB" id="1113774at2"/>
<dbReference type="EMBL" id="MVDD01000003">
    <property type="protein sequence ID" value="PKQ64422.1"/>
    <property type="molecule type" value="Genomic_DNA"/>
</dbReference>
<evidence type="ECO:0000313" key="1">
    <source>
        <dbReference type="EMBL" id="PKQ64422.1"/>
    </source>
</evidence>
<proteinExistence type="predicted"/>
<dbReference type="AlphaFoldDB" id="A0A2N3I296"/>
<organism evidence="1 2">
    <name type="scientific">Labilibaculum filiforme</name>
    <dbReference type="NCBI Taxonomy" id="1940526"/>
    <lineage>
        <taxon>Bacteria</taxon>
        <taxon>Pseudomonadati</taxon>
        <taxon>Bacteroidota</taxon>
        <taxon>Bacteroidia</taxon>
        <taxon>Marinilabiliales</taxon>
        <taxon>Marinifilaceae</taxon>
        <taxon>Labilibaculum</taxon>
    </lineage>
</organism>
<dbReference type="Proteomes" id="UP000233535">
    <property type="component" value="Unassembled WGS sequence"/>
</dbReference>
<gene>
    <name evidence="1" type="ORF">BZG02_06330</name>
</gene>
<sequence>MRNIYFLICFFLTVGTIGSFSPFFDINFTGSTAGGTSYGVEIAKFKYPVYTDYFEELDDVVELSGKNGEYHYISGITTSKGEAEKRVEEIKSFGYADAKVLDLNHDFSAEEIAAVVSKENKVQDNTKKQKITSKTIKKNADAELAISKLTNIGNDYFYSVLLQKSQEILNAESFSPHASVKVFEINSKFYYLLGRFEDVGDAKNYLQEELADDFPNAKVVVINKGELVEVKESERKNREVKIASNSVGSYNMGRKMRGKEYVDYYYELGSLQGVENPLYTIEIGAYQTKESAKEAVQKLKDLGFTQARIKTPDTQKTKVAVENLSPTAHFTIQVFASKLELNTKRIPMKDLTQTYDPQDELYRYFYGNYDNYWVCRRELREVRQKGYSDAFIVRL</sequence>
<reference evidence="1 2" key="1">
    <citation type="journal article" date="2017" name="Front. Microbiol.">
        <title>Labilibaculum manganireducens gen. nov., sp. nov. and Labilibaculum filiforme sp. nov., Novel Bacteroidetes Isolated from Subsurface Sediments of the Baltic Sea.</title>
        <authorList>
            <person name="Vandieken V."/>
            <person name="Marshall I.P."/>
            <person name="Niemann H."/>
            <person name="Engelen B."/>
            <person name="Cypionka H."/>
        </authorList>
    </citation>
    <scope>NUCLEOTIDE SEQUENCE [LARGE SCALE GENOMIC DNA]</scope>
    <source>
        <strain evidence="1 2">59.16B</strain>
    </source>
</reference>
<protein>
    <recommendedName>
        <fullName evidence="3">SPOR domain-containing protein</fullName>
    </recommendedName>
</protein>
<dbReference type="RefSeq" id="WP_101260569.1">
    <property type="nucleotide sequence ID" value="NZ_MVDD01000003.1"/>
</dbReference>
<name>A0A2N3I296_9BACT</name>